<dbReference type="EMBL" id="JAEAOA010001692">
    <property type="protein sequence ID" value="KAK3610666.1"/>
    <property type="molecule type" value="Genomic_DNA"/>
</dbReference>
<proteinExistence type="predicted"/>
<sequence length="159" mass="18401">MVRLVSKMLKVVYPTLTPYLPKNPTVQVMRNFLQYMETFNDEEKYENRTILLQEQTFIAMKELRRLELEKEEKKIIALTILHGWRKLLTGAAYALDALSGLNHPETVFGDGLIVMSTNHWIRRMQEDEIRIADLYLNFSGSIPGNDTQGIMNISVRVNG</sequence>
<organism evidence="1 2">
    <name type="scientific">Potamilus streckersoni</name>
    <dbReference type="NCBI Taxonomy" id="2493646"/>
    <lineage>
        <taxon>Eukaryota</taxon>
        <taxon>Metazoa</taxon>
        <taxon>Spiralia</taxon>
        <taxon>Lophotrochozoa</taxon>
        <taxon>Mollusca</taxon>
        <taxon>Bivalvia</taxon>
        <taxon>Autobranchia</taxon>
        <taxon>Heteroconchia</taxon>
        <taxon>Palaeoheterodonta</taxon>
        <taxon>Unionida</taxon>
        <taxon>Unionoidea</taxon>
        <taxon>Unionidae</taxon>
        <taxon>Ambleminae</taxon>
        <taxon>Lampsilini</taxon>
        <taxon>Potamilus</taxon>
    </lineage>
</organism>
<reference evidence="1" key="3">
    <citation type="submission" date="2023-05" db="EMBL/GenBank/DDBJ databases">
        <authorList>
            <person name="Smith C.H."/>
        </authorList>
    </citation>
    <scope>NUCLEOTIDE SEQUENCE</scope>
    <source>
        <strain evidence="1">CHS0354</strain>
        <tissue evidence="1">Mantle</tissue>
    </source>
</reference>
<dbReference type="Proteomes" id="UP001195483">
    <property type="component" value="Unassembled WGS sequence"/>
</dbReference>
<name>A0AAE0WDH6_9BIVA</name>
<comment type="caution">
    <text evidence="1">The sequence shown here is derived from an EMBL/GenBank/DDBJ whole genome shotgun (WGS) entry which is preliminary data.</text>
</comment>
<reference evidence="1" key="1">
    <citation type="journal article" date="2021" name="Genome Biol. Evol.">
        <title>A High-Quality Reference Genome for a Parasitic Bivalve with Doubly Uniparental Inheritance (Bivalvia: Unionida).</title>
        <authorList>
            <person name="Smith C.H."/>
        </authorList>
    </citation>
    <scope>NUCLEOTIDE SEQUENCE</scope>
    <source>
        <strain evidence="1">CHS0354</strain>
    </source>
</reference>
<dbReference type="AlphaFoldDB" id="A0AAE0WDH6"/>
<evidence type="ECO:0000313" key="2">
    <source>
        <dbReference type="Proteomes" id="UP001195483"/>
    </source>
</evidence>
<keyword evidence="2" id="KW-1185">Reference proteome</keyword>
<gene>
    <name evidence="1" type="ORF">CHS0354_028048</name>
</gene>
<protein>
    <submittedName>
        <fullName evidence="1">Uncharacterized protein</fullName>
    </submittedName>
</protein>
<reference evidence="1" key="2">
    <citation type="journal article" date="2021" name="Genome Biol. Evol.">
        <title>Developing a high-quality reference genome for a parasitic bivalve with doubly uniparental inheritance (Bivalvia: Unionida).</title>
        <authorList>
            <person name="Smith C.H."/>
        </authorList>
    </citation>
    <scope>NUCLEOTIDE SEQUENCE</scope>
    <source>
        <strain evidence="1">CHS0354</strain>
        <tissue evidence="1">Mantle</tissue>
    </source>
</reference>
<accession>A0AAE0WDH6</accession>
<evidence type="ECO:0000313" key="1">
    <source>
        <dbReference type="EMBL" id="KAK3610666.1"/>
    </source>
</evidence>